<comment type="caution">
    <text evidence="1">The sequence shown here is derived from an EMBL/GenBank/DDBJ whole genome shotgun (WGS) entry which is preliminary data.</text>
</comment>
<dbReference type="InterPro" id="IPR050708">
    <property type="entry name" value="T6SS_VgrG/RHS"/>
</dbReference>
<dbReference type="EMBL" id="JBHSMT010000026">
    <property type="protein sequence ID" value="MFC5475098.1"/>
    <property type="molecule type" value="Genomic_DNA"/>
</dbReference>
<accession>A0ABW0MB16</accession>
<evidence type="ECO:0000313" key="1">
    <source>
        <dbReference type="EMBL" id="MFC5475098.1"/>
    </source>
</evidence>
<reference evidence="2" key="1">
    <citation type="journal article" date="2019" name="Int. J. Syst. Evol. Microbiol.">
        <title>The Global Catalogue of Microorganisms (GCM) 10K type strain sequencing project: providing services to taxonomists for standard genome sequencing and annotation.</title>
        <authorList>
            <consortium name="The Broad Institute Genomics Platform"/>
            <consortium name="The Broad Institute Genome Sequencing Center for Infectious Disease"/>
            <person name="Wu L."/>
            <person name="Ma J."/>
        </authorList>
    </citation>
    <scope>NUCLEOTIDE SEQUENCE [LARGE SCALE GENOMIC DNA]</scope>
    <source>
        <strain evidence="2">JCM 17066</strain>
    </source>
</reference>
<dbReference type="PANTHER" id="PTHR32305">
    <property type="match status" value="1"/>
</dbReference>
<proteinExistence type="predicted"/>
<protein>
    <submittedName>
        <fullName evidence="1">RHS repeat-associated core domain-containing protein</fullName>
    </submittedName>
</protein>
<name>A0ABW0MB16_9BURK</name>
<dbReference type="NCBIfam" id="TIGR03696">
    <property type="entry name" value="Rhs_assc_core"/>
    <property type="match status" value="1"/>
</dbReference>
<gene>
    <name evidence="1" type="ORF">ACFPM8_14140</name>
</gene>
<sequence>MVWRWDNADPFGMLPPDENPSGLGTFTYNQRFPGQLYDKETNNFYNINRDYDPQLGRYMQSDPIGLDGGINTYAYVYGNPLMYTDPTGLLPGLMQRIVKKKYPQIIPNTRNTVSRLCQGKLSDSDLDKLTQEILDEINVSDAMSLGDVPFWKTPLPLTAEQAAVVQNLMNNIHQDSLSQTAKDLYNQALKNGSVVVHK</sequence>
<dbReference type="PANTHER" id="PTHR32305:SF15">
    <property type="entry name" value="PROTEIN RHSA-RELATED"/>
    <property type="match status" value="1"/>
</dbReference>
<dbReference type="InterPro" id="IPR022385">
    <property type="entry name" value="Rhs_assc_core"/>
</dbReference>
<evidence type="ECO:0000313" key="2">
    <source>
        <dbReference type="Proteomes" id="UP001596045"/>
    </source>
</evidence>
<keyword evidence="2" id="KW-1185">Reference proteome</keyword>
<organism evidence="1 2">
    <name type="scientific">Paraherbaspirillum soli</name>
    <dbReference type="NCBI Taxonomy" id="631222"/>
    <lineage>
        <taxon>Bacteria</taxon>
        <taxon>Pseudomonadati</taxon>
        <taxon>Pseudomonadota</taxon>
        <taxon>Betaproteobacteria</taxon>
        <taxon>Burkholderiales</taxon>
        <taxon>Oxalobacteraceae</taxon>
        <taxon>Paraherbaspirillum</taxon>
    </lineage>
</organism>
<dbReference type="Gene3D" id="2.180.10.10">
    <property type="entry name" value="RHS repeat-associated core"/>
    <property type="match status" value="1"/>
</dbReference>
<dbReference type="Proteomes" id="UP001596045">
    <property type="component" value="Unassembled WGS sequence"/>
</dbReference>